<proteinExistence type="predicted"/>
<organism evidence="1 2">
    <name type="scientific">Coniosporium tulheliwenetii</name>
    <dbReference type="NCBI Taxonomy" id="3383036"/>
    <lineage>
        <taxon>Eukaryota</taxon>
        <taxon>Fungi</taxon>
        <taxon>Dikarya</taxon>
        <taxon>Ascomycota</taxon>
        <taxon>Pezizomycotina</taxon>
        <taxon>Dothideomycetes</taxon>
        <taxon>Dothideomycetes incertae sedis</taxon>
        <taxon>Coniosporium</taxon>
    </lineage>
</organism>
<evidence type="ECO:0000313" key="1">
    <source>
        <dbReference type="EMBL" id="KAJ9649483.1"/>
    </source>
</evidence>
<dbReference type="EMBL" id="JAPDRP010000001">
    <property type="protein sequence ID" value="KAJ9649483.1"/>
    <property type="molecule type" value="Genomic_DNA"/>
</dbReference>
<dbReference type="Proteomes" id="UP001172680">
    <property type="component" value="Unassembled WGS sequence"/>
</dbReference>
<gene>
    <name evidence="1" type="primary">kes1</name>
    <name evidence="1" type="ORF">H2199_000258</name>
</gene>
<reference evidence="1" key="1">
    <citation type="submission" date="2022-10" db="EMBL/GenBank/DDBJ databases">
        <title>Culturing micro-colonial fungi from biological soil crusts in the Mojave desert and describing Neophaeococcomyces mojavensis, and introducing the new genera and species Taxawa tesnikishii.</title>
        <authorList>
            <person name="Kurbessoian T."/>
            <person name="Stajich J.E."/>
        </authorList>
    </citation>
    <scope>NUCLEOTIDE SEQUENCE</scope>
    <source>
        <strain evidence="1">JES_115</strain>
    </source>
</reference>
<sequence>MSHRTSHTTSANLRCLVKSIASFNGDISTMTAPPFILSSQSLTEYPAYWAEHPSVFVAPAHESDPQKRALLVLKWFLSTLKQQYSSRNEKLGSEKKPLNPFLGELFLGKWEDEAGVTQLVSEQVSHHPPVTAYCIWNSDHGVRLQGYNGQKVSFSRTINIKQVGHALLHIDAYDEDYLFTLPSLHIEGLIGGTPYVELNRTSYMQSSSGYTGKIDYSGKGWISGKKNSFSAYLYPEGRSEKDALYIIDGVWTDSFTIKDAKTKKVVDTWDHKKAKTTPLTVAPIEQQDELETRRAWQKVAAAIAKGDMDATSREKTVIENQQRDMRKKEKDEGREWVRTFFSRSESSPVFEALSKRLGSEAVPIDKDKTNGIWMFDAEKAREAKPPFREGMSKIGNRVKGKIRRVRSSLGGLGKRFGVLGGG</sequence>
<name>A0ACC2ZPE8_9PEZI</name>
<accession>A0ACC2ZPE8</accession>
<comment type="caution">
    <text evidence="1">The sequence shown here is derived from an EMBL/GenBank/DDBJ whole genome shotgun (WGS) entry which is preliminary data.</text>
</comment>
<keyword evidence="2" id="KW-1185">Reference proteome</keyword>
<protein>
    <submittedName>
        <fullName evidence="1">Oxysterol-binding protein 4</fullName>
    </submittedName>
</protein>
<evidence type="ECO:0000313" key="2">
    <source>
        <dbReference type="Proteomes" id="UP001172680"/>
    </source>
</evidence>